<dbReference type="Pfam" id="PF13918">
    <property type="entry name" value="PLDc_3"/>
    <property type="match status" value="1"/>
</dbReference>
<dbReference type="GO" id="GO:0003824">
    <property type="term" value="F:catalytic activity"/>
    <property type="evidence" value="ECO:0007669"/>
    <property type="project" value="InterPro"/>
</dbReference>
<name>A0A8W8I6G3_MAGGI</name>
<evidence type="ECO:0000259" key="3">
    <source>
        <dbReference type="PROSITE" id="PS50035"/>
    </source>
</evidence>
<reference evidence="4" key="1">
    <citation type="submission" date="2022-08" db="UniProtKB">
        <authorList>
            <consortium name="EnsemblMetazoa"/>
        </authorList>
    </citation>
    <scope>IDENTIFICATION</scope>
    <source>
        <strain evidence="4">05x7-T-G4-1.051#20</strain>
    </source>
</reference>
<dbReference type="PANTHER" id="PTHR10185">
    <property type="entry name" value="PHOSPHOLIPASE D - RELATED"/>
    <property type="match status" value="1"/>
</dbReference>
<dbReference type="PANTHER" id="PTHR10185:SF17">
    <property type="entry name" value="GM01519P-RELATED"/>
    <property type="match status" value="1"/>
</dbReference>
<dbReference type="SUPFAM" id="SSF56024">
    <property type="entry name" value="Phospholipase D/nuclease"/>
    <property type="match status" value="2"/>
</dbReference>
<feature type="domain" description="PLD phosphodiesterase" evidence="3">
    <location>
        <begin position="368"/>
        <end position="394"/>
    </location>
</feature>
<feature type="domain" description="PLD phosphodiesterase" evidence="3">
    <location>
        <begin position="191"/>
        <end position="218"/>
    </location>
</feature>
<keyword evidence="5" id="KW-1185">Reference proteome</keyword>
<keyword evidence="2" id="KW-1133">Transmembrane helix</keyword>
<evidence type="ECO:0000256" key="2">
    <source>
        <dbReference type="SAM" id="Phobius"/>
    </source>
</evidence>
<dbReference type="EnsemblMetazoa" id="G12809.2">
    <property type="protein sequence ID" value="G12809.2:cds"/>
    <property type="gene ID" value="G12809"/>
</dbReference>
<keyword evidence="2" id="KW-0472">Membrane</keyword>
<organism evidence="4 5">
    <name type="scientific">Magallana gigas</name>
    <name type="common">Pacific oyster</name>
    <name type="synonym">Crassostrea gigas</name>
    <dbReference type="NCBI Taxonomy" id="29159"/>
    <lineage>
        <taxon>Eukaryota</taxon>
        <taxon>Metazoa</taxon>
        <taxon>Spiralia</taxon>
        <taxon>Lophotrochozoa</taxon>
        <taxon>Mollusca</taxon>
        <taxon>Bivalvia</taxon>
        <taxon>Autobranchia</taxon>
        <taxon>Pteriomorphia</taxon>
        <taxon>Ostreida</taxon>
        <taxon>Ostreoidea</taxon>
        <taxon>Ostreidae</taxon>
        <taxon>Magallana</taxon>
    </lineage>
</organism>
<dbReference type="CDD" id="cd09106">
    <property type="entry name" value="PLDc_vPLD3_4_5_like_1"/>
    <property type="match status" value="1"/>
</dbReference>
<dbReference type="InterPro" id="IPR032803">
    <property type="entry name" value="PLDc_3"/>
</dbReference>
<dbReference type="InterPro" id="IPR001736">
    <property type="entry name" value="PLipase_D/transphosphatidylase"/>
</dbReference>
<dbReference type="Proteomes" id="UP000005408">
    <property type="component" value="Unassembled WGS sequence"/>
</dbReference>
<accession>A0A8W8I6G3</accession>
<dbReference type="InterPro" id="IPR050874">
    <property type="entry name" value="Diverse_PLD-related"/>
</dbReference>
<dbReference type="PROSITE" id="PS50035">
    <property type="entry name" value="PLD"/>
    <property type="match status" value="2"/>
</dbReference>
<proteinExistence type="inferred from homology"/>
<feature type="transmembrane region" description="Helical" evidence="2">
    <location>
        <begin position="29"/>
        <end position="51"/>
    </location>
</feature>
<dbReference type="Gene3D" id="3.30.870.10">
    <property type="entry name" value="Endonuclease Chain A"/>
    <property type="match status" value="2"/>
</dbReference>
<keyword evidence="2" id="KW-0812">Transmembrane</keyword>
<comment type="similarity">
    <text evidence="1">Belongs to the phospholipase D family.</text>
</comment>
<protein>
    <recommendedName>
        <fullName evidence="3">PLD phosphodiesterase domain-containing protein</fullName>
    </recommendedName>
</protein>
<dbReference type="AlphaFoldDB" id="A0A8W8I6G3"/>
<dbReference type="SMART" id="SM00155">
    <property type="entry name" value="PLDc"/>
    <property type="match status" value="2"/>
</dbReference>
<evidence type="ECO:0000256" key="1">
    <source>
        <dbReference type="ARBA" id="ARBA00008664"/>
    </source>
</evidence>
<evidence type="ECO:0000313" key="5">
    <source>
        <dbReference type="Proteomes" id="UP000005408"/>
    </source>
</evidence>
<sequence>MDSNIQYNMPLDPDLVFGKKKKSVGLRNVFFGILFASTIGVAVGLVVYYFVGYQHSNSDDTPKPAHAAPVCQDQCVLSLVESIPVGLTYKAGSPSHPSTFSGLMNLMEAATKSIEIASFYWTLNGSDIAFHDNSSWEGETVLETLAKAGHDRKIPIKIAQNEPNGVNANTDYLAKYAGAQVRTLNFKKWFGSGILHTKMWLIDRQHFYVGSANLDWRSLTQVKELGAVVYNCSCLAKDMGKIFDVYWMLGAPNATIPQNWPPNLSTGINDNTSMVIKFNDSQATTYLSSSPPELCPEGRTIDALRRAAFDRRVNVSLLISYWNHTWEDMPKYLKSLAEMRFNGYPKININVNIFEVPAFTEDQKKIPFARVNHNKYMVTDKTAFIGTSNWSADYFIDTGGIGLIVNQNKTQADVRQQVEDIFLRDWNSNYSTNIWDFHFKRHYKNDYHSEL</sequence>
<evidence type="ECO:0000313" key="4">
    <source>
        <dbReference type="EnsemblMetazoa" id="G12809.2:cds"/>
    </source>
</evidence>